<keyword evidence="4 6" id="KW-0472">Membrane</keyword>
<evidence type="ECO:0000256" key="3">
    <source>
        <dbReference type="ARBA" id="ARBA00022989"/>
    </source>
</evidence>
<dbReference type="AlphaFoldDB" id="A0A518GC46"/>
<dbReference type="InterPro" id="IPR004254">
    <property type="entry name" value="AdipoR/HlyIII-related"/>
</dbReference>
<reference evidence="7 8" key="1">
    <citation type="submission" date="2019-02" db="EMBL/GenBank/DDBJ databases">
        <title>Deep-cultivation of Planctomycetes and their phenomic and genomic characterization uncovers novel biology.</title>
        <authorList>
            <person name="Wiegand S."/>
            <person name="Jogler M."/>
            <person name="Boedeker C."/>
            <person name="Pinto D."/>
            <person name="Vollmers J."/>
            <person name="Rivas-Marin E."/>
            <person name="Kohn T."/>
            <person name="Peeters S.H."/>
            <person name="Heuer A."/>
            <person name="Rast P."/>
            <person name="Oberbeckmann S."/>
            <person name="Bunk B."/>
            <person name="Jeske O."/>
            <person name="Meyerdierks A."/>
            <person name="Storesund J.E."/>
            <person name="Kallscheuer N."/>
            <person name="Luecker S."/>
            <person name="Lage O.M."/>
            <person name="Pohl T."/>
            <person name="Merkel B.J."/>
            <person name="Hornburger P."/>
            <person name="Mueller R.-W."/>
            <person name="Bruemmer F."/>
            <person name="Labrenz M."/>
            <person name="Spormann A.M."/>
            <person name="Op den Camp H."/>
            <person name="Overmann J."/>
            <person name="Amann R."/>
            <person name="Jetten M.S.M."/>
            <person name="Mascher T."/>
            <person name="Medema M.H."/>
            <person name="Devos D.P."/>
            <person name="Kaster A.-K."/>
            <person name="Ovreas L."/>
            <person name="Rohde M."/>
            <person name="Galperin M.Y."/>
            <person name="Jogler C."/>
        </authorList>
    </citation>
    <scope>NUCLEOTIDE SEQUENCE [LARGE SCALE GENOMIC DNA]</scope>
    <source>
        <strain evidence="7 8">Q31a</strain>
    </source>
</reference>
<evidence type="ECO:0000256" key="2">
    <source>
        <dbReference type="ARBA" id="ARBA00022692"/>
    </source>
</evidence>
<evidence type="ECO:0000256" key="6">
    <source>
        <dbReference type="SAM" id="Phobius"/>
    </source>
</evidence>
<evidence type="ECO:0000256" key="1">
    <source>
        <dbReference type="ARBA" id="ARBA00004141"/>
    </source>
</evidence>
<keyword evidence="3 6" id="KW-1133">Transmembrane helix</keyword>
<dbReference type="PANTHER" id="PTHR20855">
    <property type="entry name" value="ADIPOR/PROGESTIN RECEPTOR-RELATED"/>
    <property type="match status" value="1"/>
</dbReference>
<feature type="binding site" evidence="5">
    <location>
        <position position="85"/>
    </location>
    <ligand>
        <name>Zn(2+)</name>
        <dbReference type="ChEBI" id="CHEBI:29105"/>
    </ligand>
</feature>
<dbReference type="EMBL" id="CP036298">
    <property type="protein sequence ID" value="QDV26179.1"/>
    <property type="molecule type" value="Genomic_DNA"/>
</dbReference>
<sequence>MSSTAETGPPKQPQSIDEAVEKVDYVSLRDETANVLTHGIGVVLSLVAMLYFWNLAADQHPGLRWSCVIFTISMATVYLFSTLSHAVQTPLWRNRMRAWDQGTIYLLIVGTYTPFIWQGSPTGYRTLLLVLVWTAGLAGFYSKVLAKHRINGISTVSYVLLGWLPAIPLFAHTPWICFGWMIGGGVCYSAGIFFLMRSHLFTYAHAIWHIMVMLGSACHCYAIYLLLQRI</sequence>
<feature type="transmembrane region" description="Helical" evidence="6">
    <location>
        <begin position="35"/>
        <end position="56"/>
    </location>
</feature>
<dbReference type="PANTHER" id="PTHR20855:SF3">
    <property type="entry name" value="LD03007P"/>
    <property type="match status" value="1"/>
</dbReference>
<dbReference type="GO" id="GO:0016020">
    <property type="term" value="C:membrane"/>
    <property type="evidence" value="ECO:0007669"/>
    <property type="project" value="UniProtKB-SubCell"/>
</dbReference>
<keyword evidence="8" id="KW-1185">Reference proteome</keyword>
<name>A0A518GC46_9BACT</name>
<keyword evidence="2 6" id="KW-0812">Transmembrane</keyword>
<feature type="transmembrane region" description="Helical" evidence="6">
    <location>
        <begin position="207"/>
        <end position="227"/>
    </location>
</feature>
<feature type="binding site" evidence="5">
    <location>
        <position position="209"/>
    </location>
    <ligand>
        <name>Zn(2+)</name>
        <dbReference type="ChEBI" id="CHEBI:29105"/>
    </ligand>
</feature>
<protein>
    <submittedName>
        <fullName evidence="7">Hemolysin-III related</fullName>
    </submittedName>
</protein>
<evidence type="ECO:0000256" key="5">
    <source>
        <dbReference type="PIRSR" id="PIRSR604254-1"/>
    </source>
</evidence>
<feature type="transmembrane region" description="Helical" evidence="6">
    <location>
        <begin position="178"/>
        <end position="195"/>
    </location>
</feature>
<gene>
    <name evidence="7" type="ORF">Q31a_45510</name>
</gene>
<feature type="transmembrane region" description="Helical" evidence="6">
    <location>
        <begin position="153"/>
        <end position="172"/>
    </location>
</feature>
<proteinExistence type="predicted"/>
<feature type="transmembrane region" description="Helical" evidence="6">
    <location>
        <begin position="62"/>
        <end position="86"/>
    </location>
</feature>
<accession>A0A518GC46</accession>
<evidence type="ECO:0000256" key="4">
    <source>
        <dbReference type="ARBA" id="ARBA00023136"/>
    </source>
</evidence>
<dbReference type="KEGG" id="ahel:Q31a_45510"/>
<feature type="transmembrane region" description="Helical" evidence="6">
    <location>
        <begin position="98"/>
        <end position="117"/>
    </location>
</feature>
<keyword evidence="5" id="KW-0479">Metal-binding</keyword>
<evidence type="ECO:0000313" key="8">
    <source>
        <dbReference type="Proteomes" id="UP000318017"/>
    </source>
</evidence>
<organism evidence="7 8">
    <name type="scientific">Aureliella helgolandensis</name>
    <dbReference type="NCBI Taxonomy" id="2527968"/>
    <lineage>
        <taxon>Bacteria</taxon>
        <taxon>Pseudomonadati</taxon>
        <taxon>Planctomycetota</taxon>
        <taxon>Planctomycetia</taxon>
        <taxon>Pirellulales</taxon>
        <taxon>Pirellulaceae</taxon>
        <taxon>Aureliella</taxon>
    </lineage>
</organism>
<comment type="subcellular location">
    <subcellularLocation>
        <location evidence="1">Membrane</location>
        <topology evidence="1">Multi-pass membrane protein</topology>
    </subcellularLocation>
</comment>
<feature type="binding site" evidence="5">
    <location>
        <position position="205"/>
    </location>
    <ligand>
        <name>Zn(2+)</name>
        <dbReference type="ChEBI" id="CHEBI:29105"/>
    </ligand>
</feature>
<dbReference type="OrthoDB" id="9813689at2"/>
<dbReference type="Proteomes" id="UP000318017">
    <property type="component" value="Chromosome"/>
</dbReference>
<feature type="transmembrane region" description="Helical" evidence="6">
    <location>
        <begin position="123"/>
        <end position="141"/>
    </location>
</feature>
<evidence type="ECO:0000313" key="7">
    <source>
        <dbReference type="EMBL" id="QDV26179.1"/>
    </source>
</evidence>
<dbReference type="GO" id="GO:0046872">
    <property type="term" value="F:metal ion binding"/>
    <property type="evidence" value="ECO:0007669"/>
    <property type="project" value="UniProtKB-KW"/>
</dbReference>
<dbReference type="Pfam" id="PF03006">
    <property type="entry name" value="HlyIII"/>
    <property type="match status" value="1"/>
</dbReference>
<dbReference type="RefSeq" id="WP_145082136.1">
    <property type="nucleotide sequence ID" value="NZ_CP036298.1"/>
</dbReference>
<keyword evidence="5" id="KW-0862">Zinc</keyword>